<keyword evidence="3" id="KW-1185">Reference proteome</keyword>
<keyword evidence="1" id="KW-0732">Signal</keyword>
<dbReference type="PANTHER" id="PTHR34876">
    <property type="match status" value="1"/>
</dbReference>
<protein>
    <recommendedName>
        <fullName evidence="1">Glucanase</fullName>
        <ecNumber evidence="1">3.2.1.-</ecNumber>
    </recommendedName>
</protein>
<comment type="similarity">
    <text evidence="1">Belongs to the glycosyl hydrolase family 6.</text>
</comment>
<keyword evidence="1" id="KW-0326">Glycosidase</keyword>
<dbReference type="PANTHER" id="PTHR34876:SF4">
    <property type="entry name" value="1,4-BETA-D-GLUCAN CELLOBIOHYDROLASE C-RELATED"/>
    <property type="match status" value="1"/>
</dbReference>
<dbReference type="Proteomes" id="UP000612282">
    <property type="component" value="Unassembled WGS sequence"/>
</dbReference>
<evidence type="ECO:0000313" key="3">
    <source>
        <dbReference type="Proteomes" id="UP000612282"/>
    </source>
</evidence>
<sequence length="314" mass="33240">MGASALMWALLLAAALGAGWTAAPAPAVDLYVDPDGQAPRYVRQLERAGRDGEAAIMRRIADQPAAIWFTDASSGFADRARTVVTRANSAGKLPVLALYFIPKRDCRGYSAGGARTARAYRNWVSSLAHALRGRRALVILEPDAVPDAVRGCLDKAATATRLALLAYAVDKLRAEPGVAVYLDAGHPGWHPAAQIAPALRTAGATRARGFSLNVANFQTTNANLRYGEELSRLLAGKHFVVDTSRNGAGPAPQGRWCNPPGRRLGQAPTLRTGNSLTDGYLWIKRPGESDGACGKGAPPAGQWYPAYARSLTGS</sequence>
<evidence type="ECO:0000313" key="2">
    <source>
        <dbReference type="EMBL" id="GID55986.1"/>
    </source>
</evidence>
<dbReference type="EMBL" id="BOMG01000055">
    <property type="protein sequence ID" value="GID55986.1"/>
    <property type="molecule type" value="Genomic_DNA"/>
</dbReference>
<feature type="chain" id="PRO_5044949704" description="Glucanase" evidence="1">
    <location>
        <begin position="28"/>
        <end position="314"/>
    </location>
</feature>
<keyword evidence="1" id="KW-0378">Hydrolase</keyword>
<gene>
    <name evidence="2" type="ORF">Aco03nite_043900</name>
</gene>
<dbReference type="PRINTS" id="PR00733">
    <property type="entry name" value="GLHYDRLASE6"/>
</dbReference>
<evidence type="ECO:0000256" key="1">
    <source>
        <dbReference type="RuleBase" id="RU361186"/>
    </source>
</evidence>
<dbReference type="EC" id="3.2.1.-" evidence="1"/>
<proteinExistence type="inferred from homology"/>
<dbReference type="RefSeq" id="WP_203797390.1">
    <property type="nucleotide sequence ID" value="NZ_BAAAQE010000027.1"/>
</dbReference>
<dbReference type="Pfam" id="PF01341">
    <property type="entry name" value="Glyco_hydro_6"/>
    <property type="match status" value="1"/>
</dbReference>
<reference evidence="2 3" key="1">
    <citation type="submission" date="2021-01" db="EMBL/GenBank/DDBJ databases">
        <title>Whole genome shotgun sequence of Actinoplanes couchii NBRC 106145.</title>
        <authorList>
            <person name="Komaki H."/>
            <person name="Tamura T."/>
        </authorList>
    </citation>
    <scope>NUCLEOTIDE SEQUENCE [LARGE SCALE GENOMIC DNA]</scope>
    <source>
        <strain evidence="2 3">NBRC 106145</strain>
    </source>
</reference>
<keyword evidence="1" id="KW-0119">Carbohydrate metabolism</keyword>
<dbReference type="InterPro" id="IPR016288">
    <property type="entry name" value="Beta_cellobiohydrolase"/>
</dbReference>
<keyword evidence="1" id="KW-0136">Cellulose degradation</keyword>
<keyword evidence="1" id="KW-0624">Polysaccharide degradation</keyword>
<accession>A0ABQ3XBY1</accession>
<comment type="caution">
    <text evidence="2">The sequence shown here is derived from an EMBL/GenBank/DDBJ whole genome shotgun (WGS) entry which is preliminary data.</text>
</comment>
<organism evidence="2 3">
    <name type="scientific">Actinoplanes couchii</name>
    <dbReference type="NCBI Taxonomy" id="403638"/>
    <lineage>
        <taxon>Bacteria</taxon>
        <taxon>Bacillati</taxon>
        <taxon>Actinomycetota</taxon>
        <taxon>Actinomycetes</taxon>
        <taxon>Micromonosporales</taxon>
        <taxon>Micromonosporaceae</taxon>
        <taxon>Actinoplanes</taxon>
    </lineage>
</organism>
<dbReference type="SUPFAM" id="SSF51989">
    <property type="entry name" value="Glycosyl hydrolases family 6, cellulases"/>
    <property type="match status" value="1"/>
</dbReference>
<dbReference type="InterPro" id="IPR036434">
    <property type="entry name" value="Beta_cellobiohydrolase_sf"/>
</dbReference>
<name>A0ABQ3XBY1_9ACTN</name>
<dbReference type="PIRSF" id="PIRSF001100">
    <property type="entry name" value="Beta_cellobiohydrolase"/>
    <property type="match status" value="1"/>
</dbReference>
<feature type="signal peptide" evidence="1">
    <location>
        <begin position="1"/>
        <end position="27"/>
    </location>
</feature>
<dbReference type="Gene3D" id="3.20.20.40">
    <property type="entry name" value="1, 4-beta cellobiohydrolase"/>
    <property type="match status" value="1"/>
</dbReference>